<name>A0A645G4Z9_9ZZZZ</name>
<gene>
    <name evidence="1" type="ORF">SDC9_169323</name>
</gene>
<organism evidence="1">
    <name type="scientific">bioreactor metagenome</name>
    <dbReference type="NCBI Taxonomy" id="1076179"/>
    <lineage>
        <taxon>unclassified sequences</taxon>
        <taxon>metagenomes</taxon>
        <taxon>ecological metagenomes</taxon>
    </lineage>
</organism>
<protein>
    <submittedName>
        <fullName evidence="1">Uncharacterized protein</fullName>
    </submittedName>
</protein>
<dbReference type="AlphaFoldDB" id="A0A645G4Z9"/>
<proteinExistence type="predicted"/>
<reference evidence="1" key="1">
    <citation type="submission" date="2019-08" db="EMBL/GenBank/DDBJ databases">
        <authorList>
            <person name="Kucharzyk K."/>
            <person name="Murdoch R.W."/>
            <person name="Higgins S."/>
            <person name="Loffler F."/>
        </authorList>
    </citation>
    <scope>NUCLEOTIDE SEQUENCE</scope>
</reference>
<comment type="caution">
    <text evidence="1">The sequence shown here is derived from an EMBL/GenBank/DDBJ whole genome shotgun (WGS) entry which is preliminary data.</text>
</comment>
<accession>A0A645G4Z9</accession>
<evidence type="ECO:0000313" key="1">
    <source>
        <dbReference type="EMBL" id="MPN21941.1"/>
    </source>
</evidence>
<sequence>MLNSDILPFHVFIKRIDPHAADFYKYIRFHRYVFRGFLCRAVCDEADQFVGVAGFQRARGLIVKIGILVAVFFLQFPAMRTITVAHAVVHPERKGYIIRFFFEITVGIFKDKPGKLGVGKAWLP</sequence>
<dbReference type="EMBL" id="VSSQ01070054">
    <property type="protein sequence ID" value="MPN21941.1"/>
    <property type="molecule type" value="Genomic_DNA"/>
</dbReference>